<protein>
    <submittedName>
        <fullName evidence="2">Uncharacterized protein</fullName>
    </submittedName>
</protein>
<dbReference type="Proteomes" id="UP000685013">
    <property type="component" value="Chromosome 6"/>
</dbReference>
<evidence type="ECO:0000256" key="1">
    <source>
        <dbReference type="SAM" id="MobiDB-lite"/>
    </source>
</evidence>
<feature type="non-terminal residue" evidence="2">
    <location>
        <position position="1"/>
    </location>
</feature>
<sequence length="178" mass="19930">MAKFNVVQKQRRAHKAQTKRDAHGDPLTKKLKIKQQPTYVSSKRKRKLMKKKRREEKEALQMGLTNMEDVEMAVAEELKNTNRTSTKFHVKKSVRLRQLRSSKGKKNKGKSSSSSGSTASGDAMLLILLPFIHYGCNIVLSVVEPTFGAPKRLCSGAKTLSRASQRCCKYPPTKAQAG</sequence>
<dbReference type="PANTHER" id="PTHR36709">
    <property type="entry name" value="OS02G0604100 PROTEIN"/>
    <property type="match status" value="1"/>
</dbReference>
<evidence type="ECO:0000313" key="2">
    <source>
        <dbReference type="EMBL" id="KAG6597604.1"/>
    </source>
</evidence>
<dbReference type="AlphaFoldDB" id="A0AAV6NI43"/>
<keyword evidence="3" id="KW-1185">Reference proteome</keyword>
<comment type="caution">
    <text evidence="2">The sequence shown here is derived from an EMBL/GenBank/DDBJ whole genome shotgun (WGS) entry which is preliminary data.</text>
</comment>
<gene>
    <name evidence="2" type="ORF">SDJN03_10784</name>
</gene>
<feature type="region of interest" description="Disordered" evidence="1">
    <location>
        <begin position="1"/>
        <end position="59"/>
    </location>
</feature>
<feature type="compositionally biased region" description="Basic residues" evidence="1">
    <location>
        <begin position="86"/>
        <end position="109"/>
    </location>
</feature>
<dbReference type="PANTHER" id="PTHR36709:SF1">
    <property type="entry name" value="OS02G0604100 PROTEIN"/>
    <property type="match status" value="1"/>
</dbReference>
<feature type="compositionally biased region" description="Basic residues" evidence="1">
    <location>
        <begin position="42"/>
        <end position="54"/>
    </location>
</feature>
<feature type="compositionally biased region" description="Basic and acidic residues" evidence="1">
    <location>
        <begin position="18"/>
        <end position="28"/>
    </location>
</feature>
<organism evidence="2 3">
    <name type="scientific">Cucurbita argyrosperma subsp. sororia</name>
    <dbReference type="NCBI Taxonomy" id="37648"/>
    <lineage>
        <taxon>Eukaryota</taxon>
        <taxon>Viridiplantae</taxon>
        <taxon>Streptophyta</taxon>
        <taxon>Embryophyta</taxon>
        <taxon>Tracheophyta</taxon>
        <taxon>Spermatophyta</taxon>
        <taxon>Magnoliopsida</taxon>
        <taxon>eudicotyledons</taxon>
        <taxon>Gunneridae</taxon>
        <taxon>Pentapetalae</taxon>
        <taxon>rosids</taxon>
        <taxon>fabids</taxon>
        <taxon>Cucurbitales</taxon>
        <taxon>Cucurbitaceae</taxon>
        <taxon>Cucurbiteae</taxon>
        <taxon>Cucurbita</taxon>
    </lineage>
</organism>
<proteinExistence type="predicted"/>
<dbReference type="EMBL" id="JAGKQH010000006">
    <property type="protein sequence ID" value="KAG6597604.1"/>
    <property type="molecule type" value="Genomic_DNA"/>
</dbReference>
<evidence type="ECO:0000313" key="3">
    <source>
        <dbReference type="Proteomes" id="UP000685013"/>
    </source>
</evidence>
<feature type="region of interest" description="Disordered" evidence="1">
    <location>
        <begin position="83"/>
        <end position="118"/>
    </location>
</feature>
<accession>A0AAV6NI43</accession>
<reference evidence="2 3" key="1">
    <citation type="journal article" date="2021" name="Hortic Res">
        <title>The domestication of Cucurbita argyrosperma as revealed by the genome of its wild relative.</title>
        <authorList>
            <person name="Barrera-Redondo J."/>
            <person name="Sanchez-de la Vega G."/>
            <person name="Aguirre-Liguori J.A."/>
            <person name="Castellanos-Morales G."/>
            <person name="Gutierrez-Guerrero Y.T."/>
            <person name="Aguirre-Dugua X."/>
            <person name="Aguirre-Planter E."/>
            <person name="Tenaillon M.I."/>
            <person name="Lira-Saade R."/>
            <person name="Eguiarte L.E."/>
        </authorList>
    </citation>
    <scope>NUCLEOTIDE SEQUENCE [LARGE SCALE GENOMIC DNA]</scope>
    <source>
        <strain evidence="2">JBR-2021</strain>
    </source>
</reference>
<name>A0AAV6NI43_9ROSI</name>